<dbReference type="HAMAP" id="MF_00230">
    <property type="entry name" value="CobT"/>
    <property type="match status" value="1"/>
</dbReference>
<dbReference type="OrthoDB" id="9781491at2"/>
<dbReference type="NCBIfam" id="NF000996">
    <property type="entry name" value="PRK00105.1"/>
    <property type="match status" value="1"/>
</dbReference>
<dbReference type="PANTHER" id="PTHR43463:SF1">
    <property type="entry name" value="NICOTINATE-NUCLEOTIDE--DIMETHYLBENZIMIDAZOLE PHOSPHORIBOSYLTRANSFERASE"/>
    <property type="match status" value="1"/>
</dbReference>
<dbReference type="RefSeq" id="WP_113290936.1">
    <property type="nucleotide sequence ID" value="NZ_QNTQ01000034.1"/>
</dbReference>
<dbReference type="Pfam" id="PF02277">
    <property type="entry name" value="DBI_PRT"/>
    <property type="match status" value="1"/>
</dbReference>
<feature type="active site" description="Proton acceptor" evidence="10">
    <location>
        <position position="306"/>
    </location>
</feature>
<dbReference type="CDD" id="cd02439">
    <property type="entry name" value="DMB-PRT_CobT"/>
    <property type="match status" value="1"/>
</dbReference>
<comment type="function">
    <text evidence="10">Catalyzes the synthesis of alpha-ribazole-5'-phosphate from nicotinate mononucleotide (NAMN) and 5,6-dimethylbenzimidazole (DMB).</text>
</comment>
<dbReference type="InterPro" id="IPR003200">
    <property type="entry name" value="Nict_dMeBzImd_PRibTrfase"/>
</dbReference>
<dbReference type="Gene3D" id="1.10.1610.10">
    <property type="match status" value="1"/>
</dbReference>
<evidence type="ECO:0000256" key="2">
    <source>
        <dbReference type="ARBA" id="ARBA00007110"/>
    </source>
</evidence>
<comment type="pathway">
    <text evidence="1 10">Nucleoside biosynthesis; alpha-ribazole biosynthesis; alpha-ribazole from 5,6-dimethylbenzimidazole: step 1/2.</text>
</comment>
<dbReference type="GO" id="GO:0009236">
    <property type="term" value="P:cobalamin biosynthetic process"/>
    <property type="evidence" value="ECO:0007669"/>
    <property type="project" value="UniProtKB-UniRule"/>
</dbReference>
<evidence type="ECO:0000256" key="9">
    <source>
        <dbReference type="ARBA" id="ARBA00047340"/>
    </source>
</evidence>
<evidence type="ECO:0000256" key="10">
    <source>
        <dbReference type="HAMAP-Rule" id="MF_00230"/>
    </source>
</evidence>
<keyword evidence="6 10" id="KW-0328">Glycosyltransferase</keyword>
<dbReference type="InterPro" id="IPR023195">
    <property type="entry name" value="Nict_dMeBzImd_PRibTrfase_N"/>
</dbReference>
<evidence type="ECO:0000256" key="7">
    <source>
        <dbReference type="ARBA" id="ARBA00022679"/>
    </source>
</evidence>
<evidence type="ECO:0000313" key="12">
    <source>
        <dbReference type="Proteomes" id="UP000253370"/>
    </source>
</evidence>
<accession>A0A365U5W7</accession>
<proteinExistence type="inferred from homology"/>
<dbReference type="SUPFAM" id="SSF52733">
    <property type="entry name" value="Nicotinate mononucleotide:5,6-dimethylbenzimidazole phosphoribosyltransferase (CobT)"/>
    <property type="match status" value="1"/>
</dbReference>
<sequence length="348" mass="34873">MTEPIALHRFADLPDLAARLPAFDQAAAAAVRAREAELTKPAGALGRLEELTEFMAGWQGVARPRAATAQALVFAGNHGVCEQGVNPYPQEVTAQMVANFAAGGAAINQLCRTAGATLSVVPLDLDRPTADFTQGDALSEAEVTAAITRGAKAVDPSADVLLLGEMGIGNSTVAAAMAALHLGGGADDWVGPGAGADDAVLARKRAAVAAAIDRHAGRTGLDALAAIGGREQAALCGAVLAARAARIPVLLDGFICTAAVLPLRAEAAGLLDHCLVGHASAEPGHAPMLAALGMHPLLDLGLRLGEGTGAALALGVLRGAVACHDGMATFAEAGIGGQGAKRIDSVKE</sequence>
<dbReference type="PANTHER" id="PTHR43463">
    <property type="entry name" value="NICOTINATE-NUCLEOTIDE--DIMETHYLBENZIMIDAZOLE PHOSPHORIBOSYLTRANSFERASE"/>
    <property type="match status" value="1"/>
</dbReference>
<dbReference type="InterPro" id="IPR017846">
    <property type="entry name" value="Nict_dMeBzImd_PRibTrfase_bact"/>
</dbReference>
<dbReference type="Gene3D" id="3.40.50.10210">
    <property type="match status" value="1"/>
</dbReference>
<evidence type="ECO:0000313" key="11">
    <source>
        <dbReference type="EMBL" id="RBI82590.1"/>
    </source>
</evidence>
<organism evidence="11 12">
    <name type="scientific">Rhodosalinus halophilus</name>
    <dbReference type="NCBI Taxonomy" id="2259333"/>
    <lineage>
        <taxon>Bacteria</taxon>
        <taxon>Pseudomonadati</taxon>
        <taxon>Pseudomonadota</taxon>
        <taxon>Alphaproteobacteria</taxon>
        <taxon>Rhodobacterales</taxon>
        <taxon>Paracoccaceae</taxon>
        <taxon>Rhodosalinus</taxon>
    </lineage>
</organism>
<comment type="catalytic activity">
    <reaction evidence="9 10">
        <text>5,6-dimethylbenzimidazole + nicotinate beta-D-ribonucleotide = alpha-ribazole 5'-phosphate + nicotinate + H(+)</text>
        <dbReference type="Rhea" id="RHEA:11196"/>
        <dbReference type="ChEBI" id="CHEBI:15378"/>
        <dbReference type="ChEBI" id="CHEBI:15890"/>
        <dbReference type="ChEBI" id="CHEBI:32544"/>
        <dbReference type="ChEBI" id="CHEBI:57502"/>
        <dbReference type="ChEBI" id="CHEBI:57918"/>
        <dbReference type="EC" id="2.4.2.21"/>
    </reaction>
</comment>
<dbReference type="AlphaFoldDB" id="A0A365U5W7"/>
<protein>
    <recommendedName>
        <fullName evidence="4 10">Nicotinate-nucleotide--dimethylbenzimidazole phosphoribosyltransferase</fullName>
        <shortName evidence="10">NN:DBI PRT</shortName>
        <ecNumber evidence="3 10">2.4.2.21</ecNumber>
    </recommendedName>
    <alternativeName>
        <fullName evidence="8 10">N(1)-alpha-phosphoribosyltransferase</fullName>
    </alternativeName>
</protein>
<evidence type="ECO:0000256" key="4">
    <source>
        <dbReference type="ARBA" id="ARBA00015486"/>
    </source>
</evidence>
<dbReference type="Proteomes" id="UP000253370">
    <property type="component" value="Unassembled WGS sequence"/>
</dbReference>
<reference evidence="11 12" key="1">
    <citation type="submission" date="2018-07" db="EMBL/GenBank/DDBJ databases">
        <title>Rhodosalinus sp. strain E84T genomic sequence and assembly.</title>
        <authorList>
            <person name="Liu Z.-W."/>
            <person name="Lu D.-C."/>
        </authorList>
    </citation>
    <scope>NUCLEOTIDE SEQUENCE [LARGE SCALE GENOMIC DNA]</scope>
    <source>
        <strain evidence="11 12">E84</strain>
    </source>
</reference>
<gene>
    <name evidence="10 11" type="primary">cobT</name>
    <name evidence="11" type="ORF">DRV85_18410</name>
</gene>
<dbReference type="NCBIfam" id="TIGR03160">
    <property type="entry name" value="cobT_DBIPRT"/>
    <property type="match status" value="1"/>
</dbReference>
<dbReference type="InterPro" id="IPR036087">
    <property type="entry name" value="Nict_dMeBzImd_PRibTrfase_sf"/>
</dbReference>
<evidence type="ECO:0000256" key="3">
    <source>
        <dbReference type="ARBA" id="ARBA00011991"/>
    </source>
</evidence>
<keyword evidence="7 10" id="KW-0808">Transferase</keyword>
<keyword evidence="12" id="KW-1185">Reference proteome</keyword>
<dbReference type="EMBL" id="QNTQ01000034">
    <property type="protein sequence ID" value="RBI82590.1"/>
    <property type="molecule type" value="Genomic_DNA"/>
</dbReference>
<dbReference type="UniPathway" id="UPA00061">
    <property type="reaction ID" value="UER00516"/>
</dbReference>
<comment type="caution">
    <text evidence="11">The sequence shown here is derived from an EMBL/GenBank/DDBJ whole genome shotgun (WGS) entry which is preliminary data.</text>
</comment>
<dbReference type="GO" id="GO:0008939">
    <property type="term" value="F:nicotinate-nucleotide-dimethylbenzimidazole phosphoribosyltransferase activity"/>
    <property type="evidence" value="ECO:0007669"/>
    <property type="project" value="UniProtKB-UniRule"/>
</dbReference>
<evidence type="ECO:0000256" key="1">
    <source>
        <dbReference type="ARBA" id="ARBA00005049"/>
    </source>
</evidence>
<evidence type="ECO:0000256" key="8">
    <source>
        <dbReference type="ARBA" id="ARBA00030686"/>
    </source>
</evidence>
<name>A0A365U5W7_9RHOB</name>
<evidence type="ECO:0000256" key="6">
    <source>
        <dbReference type="ARBA" id="ARBA00022676"/>
    </source>
</evidence>
<evidence type="ECO:0000256" key="5">
    <source>
        <dbReference type="ARBA" id="ARBA00022573"/>
    </source>
</evidence>
<comment type="similarity">
    <text evidence="2 10">Belongs to the CobT family.</text>
</comment>
<dbReference type="EC" id="2.4.2.21" evidence="3 10"/>
<keyword evidence="5 10" id="KW-0169">Cobalamin biosynthesis</keyword>